<dbReference type="Pfam" id="PF05860">
    <property type="entry name" value="TPS"/>
    <property type="match status" value="1"/>
</dbReference>
<dbReference type="NCBIfam" id="TIGR01901">
    <property type="entry name" value="adhes_NPXG"/>
    <property type="match status" value="1"/>
</dbReference>
<dbReference type="SMART" id="SM00912">
    <property type="entry name" value="Haemagg_act"/>
    <property type="match status" value="1"/>
</dbReference>
<protein>
    <submittedName>
        <fullName evidence="3">CHAT domain-containing protein</fullName>
    </submittedName>
</protein>
<dbReference type="InterPro" id="IPR008638">
    <property type="entry name" value="FhaB/CdiA-like_TPS"/>
</dbReference>
<evidence type="ECO:0000313" key="3">
    <source>
        <dbReference type="EMBL" id="MFB2938300.1"/>
    </source>
</evidence>
<keyword evidence="4" id="KW-1185">Reference proteome</keyword>
<dbReference type="Pfam" id="PF12770">
    <property type="entry name" value="CHAT"/>
    <property type="match status" value="1"/>
</dbReference>
<dbReference type="InterPro" id="IPR024983">
    <property type="entry name" value="CHAT_dom"/>
</dbReference>
<feature type="region of interest" description="Disordered" evidence="1">
    <location>
        <begin position="1468"/>
        <end position="1487"/>
    </location>
</feature>
<sequence>MSATISLVIITYNREHYLSAAVESVLAQTKHDFELLIWDDGSTDNSLEIAQNYAKNDRRVKVIAGKHQGETLSRKAAISQTTGEYLGWLDSDDLIAPTALEETAKLLDLYPEVGLVYTDYIDISETGEIIGYGERCQIPYSPENLLLDFITFHFRLFRRSVFEQVGGIDESVKYAPDYDLCLKLSEVTQVRHINKPLYYYRNHSKSITHQQQLEVIRYSEKIINQALERRGLNRTHSLNVQLQEINGQIQSKFYLINKENPEKLSSQAKKKEKILACAFFLSYLSLFNINPAFADPIVPAKDGTNTIVNPQGNRFDITGGQRSSDGANLFHSFTRFGLNNQQIANFLSQPNIRNILARVNGGEISYINGLIQITGGNSNLFLMNPSGVVFGANARLNVPAAFTATTANGIGFGNNWFNATGNNNYATLVGDPNAFAFTMQQPGAIINSGDLAVGLGQDLNLLAGTIINTGTLTAPQGNITVTAVPGTSLVRLSQPGFLLSLEVQQIENSVTQPNSFDLPIATLPQMLTGGNGSNATGVIVNQDGSVELIGSGIRIPSEGNTAIVSGKIDASGETGGNINILGDKVGVINSNINASGTKDGGNVRIGGDYKGQGKLPNASRVLISNDTIINVDSSTVGNGGKAIIWSDKATAFHGKVSAKGGNNSGDGGFVEVSSADVLVFQGDVDTSAPNGKIGTLLIDPSFLIISDTLGGATTIGGGVGDQDSNLTTDNQILFGDPDQPQNTVTWKAIASLANDANVVLEATGDITIEDIVGGTFGITQNNLVDLNLDTGSLRITSTNGAVIFQDTGDKIRTQGGAITVQALGGNLTGGSFDTTGIAGDKSGDISLEAQGELQVNQVITGGGNINITANKDVILNNKNFPSELVSSGTNGGGNISVISTNGSILAAGAGAGYGNIIAKGGSGVGGNVSLKAFSKIDMGAIDTTGDAGKGEILLTGNEINFNSSVAGGVVTLEPSPNTEAIRIAGDETDNLNVLDISPNDLDNLADIDELIIGSTEGSGDITVDPAGVTFNSPVTIQSGTGNITANGEIVVFNDGTLTINTGGNITTKDVIANAGINITSTGGNIDSSGGTLDTSNEGDTGSISLDAAGDITTGDIITTSFGGDKVGDISLTSSGGTINTSAGIIDTSTTGNTGGSVLLDSPVNIILGNISTEGDIAGGDVNFNGKVTLNKDVNITTGADISGDINFTGTVDGTQKLTLEAGTGTISFNAVVGETTPLGKLDITSAGNIELAGSITTADSDIIFNAPVTVLGESSLNAGTATINVNKNLDAGDNQLTLTADEINFKGGTASVSGTNKLILQPATPSSNITIGGKNEQDISPALTLTSTDISALENGFSSIVIGREDGSGTISLIGDVTFNDPVTWQSPVGAGSIDNTGFSLTGKDDASVTLLANFNITMGDITAPKGISITSNNGAINTTSGTLNSSAISDSDAGEITLKAAGNITTSNLTAQGNSDGGNGGKVSITSTGGSVDTSAGLIDTRTGIIAAGTTGNGGAVTINAKGDIITGSIFSLVGEGSIGNAGSISLNSETGKIDTSEGRIDAGTTFGNGGEISFNALGDILTKEVLSYVVNSGEGDGGIINFNSTEGGINTTAGDVNSSSDNGNGGAVIFTAKGDIVTANIISASRNNGSGGDIFVSSSAGLIDSSAGSLNSASANGNAGDVSLISPESIIVGAINANGLAETGNISLTSDKISFTGEANSIQGKGNLLLQPFTPSQNLDISTVNFDILAEGFASITIGAENGSGVVSIPNAIAFSDPVIIQSPDGKIIVNGAITGTDNASITLNGTTNLNADITTAEQDINLIGSVLLGKDVTLNTGETAGGDIFVDGTIDGNQNLTLATGTGDINLNNAVGSSIALNDLTINSANNFVATSITAASITQKSGTGVTILGDLNTNSATGINLTGNTFVFNGKVTTTNNGGFTINNASPLTLDAAIFNLDGAFKQIGEGAVSLSGNLTTTNDDISFQSAVTLIGDTSLNTGAGIGDITFNNTVDGAGNLSLNAGIGNVNLAGEVGNNTRLGNLIFESATDVNAKAITAASITQKLGTGTSTFGNLNTNSETGINLTGNSFIFNGKVTTTNNGGFTISNANPLTIDAGIFNLDGAFKQTGEGAISLTGNLTTTNDDISFQSVVTLIGDTSLNTGVGIGDITFNNTVNGAVNLSLNAGTGNVNLVGEVGNNTRLGNLIIESATDVNAKAITAASITQKSGTGTSTFGDLNTDSETGINLTGNSFVFNGKVITTNNGSFTISNASPLTIDGKVFNLDGAFKQIGEGAVSLSGNLTTTNDNISFQSAVTLIGDTFLNTGLGIGDITFNNSVDGGSNLSLNAGIGNVNFGGAVGSNTRLGNLTIESATDVNANAITAASITQKSGNGVTNLGDLNTNTSQGINLIGSAFNLNGTVTTINNGGLTINNSGALNLKSDINLDSAFNQIGNGEVSVLGSITTTNDDIRFNSFITLTGNTKFNPGTGTIAFNSGLFAGTNSLILRAGEVIFGGKVTGSGDLTLEPADPNQKVAIADTIPGAFNLSASTLANLENGFNSITIGRIDGTGLVSVKEVTFNDPITIRSGSGTINVNGAIIGKDNALITLDAAILNLNANLKTDNQNITLGRIIQLGNDVKISTGLGVGDITFNGSVDGTKQLNLVAGGGNIRFNAAVGKNLPLSKLNISTNSKVFVSQGINTTNELTINAPVILTENAVFSAGSGSITFGNTVDSELGEANNLTLSAVNGSVTFNGAVGSKGQEIGNILINNAKDLTANSPIKAQQLQQNAGTGNVNLKANVTTSGAGVELNTTGDIRTSNITAKGGNISANSKNGIIETGNLDASNTGIGGTITLISPKAITTGNLTATGVEKGGTVIVKSGDRITTANIDVSATIGNGGTVFIDPPNDVQVGFINAQGGNQGIGGKVDITTESFFRSTASFVDNKGVNSSISTAGGTGNGSIIIRHGGGSLKTPFVVGNASKNGTAGALTTGKDIIAPTQSFPGSFTLGNIQIITKDFPIDPKNPNNPIINEIAQVIQQQENISEIPRILVTQVPPVPIDTILAVAEETFSEEFAAYLGFNFSNNIRSLEDISTQLRRNEEETGVRSAVLYVVFRRGGEQGSETLVTCPPDSGNRVQNSSLEAENCQEKDSDRVELFLITPEGKPVRLPVENVTKSEVLNLARQLQMEVTDGTKLETTSYLPPAQALYKLLIAPIEGKLQEQGIKNLIFIPDAGLRSLPLAALHDGNGFIVERYSVSLMPSFSLTNPRFYNLKNSTVLAMGASIFKEQIPLPAVPVELSTIARQLWSGNISLNEAFTVNNLTTQRNAGNFEIVHLATHAEFRPGTPSNSYIQFWDEKLGLDQVRNVKWNEPPVQLLVLSACRTALGDRQVELGFAGIAIQAGVQSALASLWYVSDQGTLALMTEFYEQLKTAPIRAEALRRAQVAMIKGEVIVNKDELEGIGETGITLPPELRQSGKVNFSHPYYWSGFTLIGNPW</sequence>
<dbReference type="InterPro" id="IPR001611">
    <property type="entry name" value="Leu-rich_rpt"/>
</dbReference>
<gene>
    <name evidence="3" type="ORF">ACE1B6_23890</name>
</gene>
<accession>A0ABV4YHI7</accession>
<evidence type="ECO:0000313" key="4">
    <source>
        <dbReference type="Proteomes" id="UP001576776"/>
    </source>
</evidence>
<dbReference type="Proteomes" id="UP001576776">
    <property type="component" value="Unassembled WGS sequence"/>
</dbReference>
<reference evidence="3 4" key="1">
    <citation type="submission" date="2024-09" db="EMBL/GenBank/DDBJ databases">
        <title>Floridaenema gen nov. (Aerosakkonemataceae, Aerosakkonematales ord. nov., Cyanobacteria) from benthic tropical and subtropical fresh waters, with the description of four new species.</title>
        <authorList>
            <person name="Moretto J.A."/>
            <person name="Berthold D.E."/>
            <person name="Lefler F.W."/>
            <person name="Huang I.-S."/>
            <person name="Laughinghouse H. IV."/>
        </authorList>
    </citation>
    <scope>NUCLEOTIDE SEQUENCE [LARGE SCALE GENOMIC DNA]</scope>
    <source>
        <strain evidence="3 4">BLCC-F154</strain>
    </source>
</reference>
<dbReference type="InterPro" id="IPR001173">
    <property type="entry name" value="Glyco_trans_2-like"/>
</dbReference>
<dbReference type="SUPFAM" id="SSF53448">
    <property type="entry name" value="Nucleotide-diphospho-sugar transferases"/>
    <property type="match status" value="1"/>
</dbReference>
<feature type="domain" description="Filamentous haemagglutinin FhaB/tRNA nuclease CdiA-like TPS" evidence="2">
    <location>
        <begin position="299"/>
        <end position="413"/>
    </location>
</feature>
<dbReference type="SUPFAM" id="SSF51126">
    <property type="entry name" value="Pectin lyase-like"/>
    <property type="match status" value="1"/>
</dbReference>
<organism evidence="3 4">
    <name type="scientific">Floridaenema fluviatile BLCC-F154</name>
    <dbReference type="NCBI Taxonomy" id="3153640"/>
    <lineage>
        <taxon>Bacteria</taxon>
        <taxon>Bacillati</taxon>
        <taxon>Cyanobacteriota</taxon>
        <taxon>Cyanophyceae</taxon>
        <taxon>Oscillatoriophycideae</taxon>
        <taxon>Aerosakkonematales</taxon>
        <taxon>Aerosakkonemataceae</taxon>
        <taxon>Floridanema</taxon>
        <taxon>Floridanema fluviatile</taxon>
    </lineage>
</organism>
<dbReference type="InterPro" id="IPR012334">
    <property type="entry name" value="Pectin_lyas_fold"/>
</dbReference>
<dbReference type="PROSITE" id="PS51450">
    <property type="entry name" value="LRR"/>
    <property type="match status" value="1"/>
</dbReference>
<dbReference type="InterPro" id="IPR029044">
    <property type="entry name" value="Nucleotide-diphossugar_trans"/>
</dbReference>
<evidence type="ECO:0000259" key="2">
    <source>
        <dbReference type="SMART" id="SM00912"/>
    </source>
</evidence>
<dbReference type="EMBL" id="JBHFNS010000087">
    <property type="protein sequence ID" value="MFB2938300.1"/>
    <property type="molecule type" value="Genomic_DNA"/>
</dbReference>
<proteinExistence type="predicted"/>
<comment type="caution">
    <text evidence="3">The sequence shown here is derived from an EMBL/GenBank/DDBJ whole genome shotgun (WGS) entry which is preliminary data.</text>
</comment>
<dbReference type="PANTHER" id="PTHR22916:SF3">
    <property type="entry name" value="UDP-GLCNAC:BETAGAL BETA-1,3-N-ACETYLGLUCOSAMINYLTRANSFERASE-LIKE PROTEIN 1"/>
    <property type="match status" value="1"/>
</dbReference>
<dbReference type="Pfam" id="PF00535">
    <property type="entry name" value="Glycos_transf_2"/>
    <property type="match status" value="1"/>
</dbReference>
<dbReference type="Gene3D" id="2.160.20.10">
    <property type="entry name" value="Single-stranded right-handed beta-helix, Pectin lyase-like"/>
    <property type="match status" value="1"/>
</dbReference>
<dbReference type="RefSeq" id="WP_413259783.1">
    <property type="nucleotide sequence ID" value="NZ_JBHFNS010000087.1"/>
</dbReference>
<dbReference type="Gene3D" id="3.90.550.10">
    <property type="entry name" value="Spore Coat Polysaccharide Biosynthesis Protein SpsA, Chain A"/>
    <property type="match status" value="1"/>
</dbReference>
<dbReference type="InterPro" id="IPR011050">
    <property type="entry name" value="Pectin_lyase_fold/virulence"/>
</dbReference>
<dbReference type="PANTHER" id="PTHR22916">
    <property type="entry name" value="GLYCOSYLTRANSFERASE"/>
    <property type="match status" value="1"/>
</dbReference>
<evidence type="ECO:0000256" key="1">
    <source>
        <dbReference type="SAM" id="MobiDB-lite"/>
    </source>
</evidence>
<name>A0ABV4YHI7_9CYAN</name>